<evidence type="ECO:0000313" key="3">
    <source>
        <dbReference type="EMBL" id="TFB89577.1"/>
    </source>
</evidence>
<sequence length="234" mass="25170">MTHILSTRRRFATPPELPESNRTGALRSTPGLAWLLDRAPRRPEPTPTDLALARARSELAVDTFLETLPEHWAAFTSPALTGDGPSAAWLIVGPGGVFALHAQLCDGRIAWVYRQTVHVAGRRAPDLATAEAGAQRLTTLLRGRVPLRTAVQPVVVVLGARALWAPGQTGQSWAAPGRPAPVAVLGARALGHWLASRPQVLRPIERMELAAAIDNPLTWGIRPSILPRPGTVRN</sequence>
<dbReference type="EMBL" id="FOPW01000004">
    <property type="protein sequence ID" value="SFH39087.1"/>
    <property type="molecule type" value="Genomic_DNA"/>
</dbReference>
<reference evidence="3 5" key="2">
    <citation type="submission" date="2019-03" db="EMBL/GenBank/DDBJ databases">
        <title>Genomics of glacier-inhabiting Cryobacterium strains.</title>
        <authorList>
            <person name="Liu Q."/>
            <person name="Xin Y.-H."/>
        </authorList>
    </citation>
    <scope>NUCLEOTIDE SEQUENCE [LARGE SCALE GENOMIC DNA]</scope>
    <source>
        <strain evidence="3 5">Hh34</strain>
    </source>
</reference>
<feature type="region of interest" description="Disordered" evidence="1">
    <location>
        <begin position="1"/>
        <end position="26"/>
    </location>
</feature>
<dbReference type="Proteomes" id="UP000297963">
    <property type="component" value="Unassembled WGS sequence"/>
</dbReference>
<evidence type="ECO:0000256" key="1">
    <source>
        <dbReference type="SAM" id="MobiDB-lite"/>
    </source>
</evidence>
<proteinExistence type="predicted"/>
<dbReference type="STRING" id="995038.SAMN05216274_104168"/>
<dbReference type="EMBL" id="SOFE01000001">
    <property type="protein sequence ID" value="TFB89577.1"/>
    <property type="molecule type" value="Genomic_DNA"/>
</dbReference>
<feature type="compositionally biased region" description="Basic residues" evidence="1">
    <location>
        <begin position="1"/>
        <end position="11"/>
    </location>
</feature>
<comment type="caution">
    <text evidence="3">The sequence shown here is derived from an EMBL/GenBank/DDBJ whole genome shotgun (WGS) entry which is preliminary data.</text>
</comment>
<name>A0A1I2ZMP0_9MICO</name>
<evidence type="ECO:0000313" key="2">
    <source>
        <dbReference type="EMBL" id="SFH39087.1"/>
    </source>
</evidence>
<dbReference type="Proteomes" id="UP000199681">
    <property type="component" value="Unassembled WGS sequence"/>
</dbReference>
<keyword evidence="4" id="KW-1185">Reference proteome</keyword>
<evidence type="ECO:0000313" key="5">
    <source>
        <dbReference type="Proteomes" id="UP000297963"/>
    </source>
</evidence>
<protein>
    <recommendedName>
        <fullName evidence="6">NERD domain-containing protein</fullName>
    </recommendedName>
</protein>
<gene>
    <name evidence="3" type="ORF">E3O11_00795</name>
    <name evidence="2" type="ORF">SAMN05216274_104168</name>
</gene>
<evidence type="ECO:0008006" key="6">
    <source>
        <dbReference type="Google" id="ProtNLM"/>
    </source>
</evidence>
<evidence type="ECO:0000313" key="4">
    <source>
        <dbReference type="Proteomes" id="UP000199681"/>
    </source>
</evidence>
<organism evidence="3 5">
    <name type="scientific">Cryobacterium levicorallinum</name>
    <dbReference type="NCBI Taxonomy" id="995038"/>
    <lineage>
        <taxon>Bacteria</taxon>
        <taxon>Bacillati</taxon>
        <taxon>Actinomycetota</taxon>
        <taxon>Actinomycetes</taxon>
        <taxon>Micrococcales</taxon>
        <taxon>Microbacteriaceae</taxon>
        <taxon>Cryobacterium</taxon>
    </lineage>
</organism>
<dbReference type="RefSeq" id="WP_092448871.1">
    <property type="nucleotide sequence ID" value="NZ_BKAC01000002.1"/>
</dbReference>
<dbReference type="AlphaFoldDB" id="A0A1I2ZMP0"/>
<reference evidence="2 4" key="1">
    <citation type="submission" date="2016-10" db="EMBL/GenBank/DDBJ databases">
        <authorList>
            <person name="Varghese N."/>
            <person name="Submissions S."/>
        </authorList>
    </citation>
    <scope>NUCLEOTIDE SEQUENCE [LARGE SCALE GENOMIC DNA]</scope>
    <source>
        <strain evidence="2 4">GMCC 1.11211</strain>
    </source>
</reference>
<accession>A0A1I2ZMP0</accession>